<name>A0A8J2XWZ8_9BURK</name>
<accession>A0A8J2XWZ8</accession>
<organism evidence="1 2">
    <name type="scientific">Oxalicibacterium flavum</name>
    <dbReference type="NCBI Taxonomy" id="179467"/>
    <lineage>
        <taxon>Bacteria</taxon>
        <taxon>Pseudomonadati</taxon>
        <taxon>Pseudomonadota</taxon>
        <taxon>Betaproteobacteria</taxon>
        <taxon>Burkholderiales</taxon>
        <taxon>Oxalobacteraceae</taxon>
        <taxon>Oxalicibacterium</taxon>
    </lineage>
</organism>
<sequence>MRFQFRAGLYRDIARHRSRIVRIAGIGVSFVRKFAELRNDDVVTAGHLKPLRIGDAAHELLVGQLERGRHQIAHVDLAGTGEDDAVAIDEVDRTVCLDPALDLRWSRLGIVYTVQRDPLVATTAHIGTGALIEVHRRVLANVERLPIQDCFLGGLFDIDGGPAILGSLHRRLGVEPARRERVGVDLETTFGQTVRN</sequence>
<reference evidence="1" key="2">
    <citation type="submission" date="2020-09" db="EMBL/GenBank/DDBJ databases">
        <authorList>
            <person name="Sun Q."/>
            <person name="Sedlacek I."/>
        </authorList>
    </citation>
    <scope>NUCLEOTIDE SEQUENCE</scope>
    <source>
        <strain evidence="1">CCM 7086</strain>
    </source>
</reference>
<dbReference type="Proteomes" id="UP000620266">
    <property type="component" value="Unassembled WGS sequence"/>
</dbReference>
<keyword evidence="2" id="KW-1185">Reference proteome</keyword>
<evidence type="ECO:0000313" key="1">
    <source>
        <dbReference type="EMBL" id="GGB95507.1"/>
    </source>
</evidence>
<dbReference type="EMBL" id="BMCG01000001">
    <property type="protein sequence ID" value="GGB95507.1"/>
    <property type="molecule type" value="Genomic_DNA"/>
</dbReference>
<reference evidence="1" key="1">
    <citation type="journal article" date="2014" name="Int. J. Syst. Evol. Microbiol.">
        <title>Complete genome sequence of Corynebacterium casei LMG S-19264T (=DSM 44701T), isolated from a smear-ripened cheese.</title>
        <authorList>
            <consortium name="US DOE Joint Genome Institute (JGI-PGF)"/>
            <person name="Walter F."/>
            <person name="Albersmeier A."/>
            <person name="Kalinowski J."/>
            <person name="Ruckert C."/>
        </authorList>
    </citation>
    <scope>NUCLEOTIDE SEQUENCE</scope>
    <source>
        <strain evidence="1">CCM 7086</strain>
    </source>
</reference>
<comment type="caution">
    <text evidence="1">The sequence shown here is derived from an EMBL/GenBank/DDBJ whole genome shotgun (WGS) entry which is preliminary data.</text>
</comment>
<dbReference type="AlphaFoldDB" id="A0A8J2XWZ8"/>
<proteinExistence type="predicted"/>
<protein>
    <submittedName>
        <fullName evidence="1">Uncharacterized protein</fullName>
    </submittedName>
</protein>
<gene>
    <name evidence="1" type="ORF">GCM10007205_00910</name>
</gene>
<evidence type="ECO:0000313" key="2">
    <source>
        <dbReference type="Proteomes" id="UP000620266"/>
    </source>
</evidence>